<dbReference type="SUPFAM" id="SSF56436">
    <property type="entry name" value="C-type lectin-like"/>
    <property type="match status" value="2"/>
</dbReference>
<dbReference type="AlphaFoldDB" id="A0ABD0KHQ1"/>
<evidence type="ECO:0000313" key="2">
    <source>
        <dbReference type="Proteomes" id="UP001519460"/>
    </source>
</evidence>
<gene>
    <name evidence="1" type="ORF">BaRGS_00022123</name>
</gene>
<keyword evidence="2" id="KW-1185">Reference proteome</keyword>
<comment type="caution">
    <text evidence="1">The sequence shown here is derived from an EMBL/GenBank/DDBJ whole genome shotgun (WGS) entry which is preliminary data.</text>
</comment>
<dbReference type="InterPro" id="IPR016186">
    <property type="entry name" value="C-type_lectin-like/link_sf"/>
</dbReference>
<organism evidence="1 2">
    <name type="scientific">Batillaria attramentaria</name>
    <dbReference type="NCBI Taxonomy" id="370345"/>
    <lineage>
        <taxon>Eukaryota</taxon>
        <taxon>Metazoa</taxon>
        <taxon>Spiralia</taxon>
        <taxon>Lophotrochozoa</taxon>
        <taxon>Mollusca</taxon>
        <taxon>Gastropoda</taxon>
        <taxon>Caenogastropoda</taxon>
        <taxon>Sorbeoconcha</taxon>
        <taxon>Cerithioidea</taxon>
        <taxon>Batillariidae</taxon>
        <taxon>Batillaria</taxon>
    </lineage>
</organism>
<evidence type="ECO:0000313" key="1">
    <source>
        <dbReference type="EMBL" id="KAK7486598.1"/>
    </source>
</evidence>
<accession>A0ABD0KHQ1</accession>
<reference evidence="1 2" key="1">
    <citation type="journal article" date="2023" name="Sci. Data">
        <title>Genome assembly of the Korean intertidal mud-creeper Batillaria attramentaria.</title>
        <authorList>
            <person name="Patra A.K."/>
            <person name="Ho P.T."/>
            <person name="Jun S."/>
            <person name="Lee S.J."/>
            <person name="Kim Y."/>
            <person name="Won Y.J."/>
        </authorList>
    </citation>
    <scope>NUCLEOTIDE SEQUENCE [LARGE SCALE GENOMIC DNA]</scope>
    <source>
        <strain evidence="1">Wonlab-2016</strain>
    </source>
</reference>
<proteinExistence type="predicted"/>
<dbReference type="InterPro" id="IPR016187">
    <property type="entry name" value="CTDL_fold"/>
</dbReference>
<name>A0ABD0KHQ1_9CAEN</name>
<dbReference type="EMBL" id="JACVVK020000176">
    <property type="protein sequence ID" value="KAK7486598.1"/>
    <property type="molecule type" value="Genomic_DNA"/>
</dbReference>
<evidence type="ECO:0008006" key="3">
    <source>
        <dbReference type="Google" id="ProtNLM"/>
    </source>
</evidence>
<dbReference type="Proteomes" id="UP001519460">
    <property type="component" value="Unassembled WGS sequence"/>
</dbReference>
<dbReference type="Gene3D" id="3.10.100.10">
    <property type="entry name" value="Mannose-Binding Protein A, subunit A"/>
    <property type="match status" value="2"/>
</dbReference>
<sequence length="355" mass="40598">MRERVNTSTSVFQTVSFMPTPSCRRKNRFLCKVRRGLSGTGSTMNLAPVSLFMLVLICLPQTSGDAERTDVKQEMKSMTKRVTSLQESVHTMQNVIRDMIEDSEVPCPVKEGYIKARGLSVCYKIHHSRQVSREAATATCQLEEATLVNLDSEEKVRQLQYTLIHDYVCPTKDWVKFRDSCYQFFPRGREQYAGTFKQCRKIGACAVGIQTAEEDAFLQAYIQRCCSGVPKWRTGGMPRQKTWAGKPRTPFNFTNWWPGTSAYYQTYYPTLVLVWHNSSRSYKWRGDWHYSVYQYPAGAYPFICERKAETSNAMMKYTVQTPGGGCKALDGQRNFTLTDVPCDDKLDGFVCEKNA</sequence>
<protein>
    <recommendedName>
        <fullName evidence="3">C-type lectin domain-containing protein</fullName>
    </recommendedName>
</protein>